<keyword evidence="5" id="KW-1185">Reference proteome</keyword>
<proteinExistence type="predicted"/>
<dbReference type="PANTHER" id="PTHR47962:SF7">
    <property type="entry name" value="MITOCHONDRIAL ATP-DEPENDENT HELICASE IRC3-RELATED"/>
    <property type="match status" value="1"/>
</dbReference>
<keyword evidence="4" id="KW-0067">ATP-binding</keyword>
<dbReference type="SUPFAM" id="SSF56024">
    <property type="entry name" value="Phospholipase D/nuclease"/>
    <property type="match status" value="1"/>
</dbReference>
<dbReference type="GO" id="GO:0003677">
    <property type="term" value="F:DNA binding"/>
    <property type="evidence" value="ECO:0007669"/>
    <property type="project" value="InterPro"/>
</dbReference>
<keyword evidence="4" id="KW-0547">Nucleotide-binding</keyword>
<dbReference type="PANTHER" id="PTHR47962">
    <property type="entry name" value="ATP-DEPENDENT HELICASE LHR-RELATED-RELATED"/>
    <property type="match status" value="1"/>
</dbReference>
<name>A0A0R1UL03_9LACO</name>
<dbReference type="CDD" id="cd18032">
    <property type="entry name" value="DEXHc_RE_I_III_res"/>
    <property type="match status" value="1"/>
</dbReference>
<sequence>MQDGIYEQIINQQIFNELTNLSNQDFDIRKTTLEAADARELLTNYLANVIKDGLLYIRDNNKSSTTEDKRTNLLAQLELCNSIIEQVAKHTDNSQDTKIEEQGEVLTALYHKINTIRTLDNQTEVIRPTSSIVENTLFTGNTQEPSMMEELKKEILSSDRVDLLVSFIKWSAIRPLLSTLKQFTQNPNHQLRVISTTYTKATDFGAVKALSELPNTKVKINYSQDNQRLHAKSYIFYRETGFSTAYIGSSNLSSAALTTGLEWNIKVTEQESDQIVKKCSITFDQYWNNDAFETFDPTNELSVQKLKDELDKTVTNDFHLETAIRPYAYQQEILDELETERTVYHRHRNLVVAATGVGKTIIAAFDFKRYLAKHPNAKLLFVAHRKEILEQSIRKFREVLNDFNFGQLAVGGYTPNNLDHLFISVQTFNSLKLADKTSVDNYDFIIIDEVHHAEAKSYQQLLSYYQPQILLGLTATPDRMDGADIRKYFDGNVASEMLLGEAINRQLLSPFQYYGVTDSIDYSQITWTRGKYDEQELTKSYLNNHERDQIIIQKVLDYSNDLNEIKGIGFCVSVEHAEYMAQLFNDHQIPALCVTGQTNNTDREDAKRQLTNGKVKFIFTVNLYNEGVDIPAVNMVLFLRPTQSATIFLQQLGRGLRLSPGKDCLTVLDFIGQANKQYSYRTKFRSLIGKTRHTLKKEVESNFTHVPNGCYIEMEPKAKEYILENLGQTEVNKKNLVNMMIEFNNQTEKELTLANFLTEFDVTLPELYANGRSFHRLKQWAHLTNDQRDVTDSVWKKFRNFFHIDSPSLLDCWIGMIEGRHQIDLTNELERLQLGMLYYSLYKKYPDKEGFTSLLDGILTFVKEDFVKEELLAVLRYRRSQIKIVPMANEYQYTTPLEVHCHYNRAQIMAAYDYYNQEQSPEFREGVKYIDTHKTDIFLISLNKTEKDFSPSTMYEDYAINESIFHWQSQRTQSNTSNTIQRYRNHLSTNNYISLFIREYPRVNGFAQPYMFMGNADYQTSNGSQPVNFTWKLHQRIPASLINSATKTSDQ</sequence>
<dbReference type="EMBL" id="AZGC01000039">
    <property type="protein sequence ID" value="KRL93967.1"/>
    <property type="molecule type" value="Genomic_DNA"/>
</dbReference>
<dbReference type="Proteomes" id="UP000051084">
    <property type="component" value="Unassembled WGS sequence"/>
</dbReference>
<feature type="domain" description="PLD phosphodiesterase" evidence="1">
    <location>
        <begin position="225"/>
        <end position="256"/>
    </location>
</feature>
<protein>
    <submittedName>
        <fullName evidence="4">Helicase</fullName>
    </submittedName>
</protein>
<dbReference type="InterPro" id="IPR019065">
    <property type="entry name" value="RE_NgoFVII_N"/>
</dbReference>
<dbReference type="SMART" id="SM00487">
    <property type="entry name" value="DEXDc"/>
    <property type="match status" value="1"/>
</dbReference>
<dbReference type="PROSITE" id="PS51194">
    <property type="entry name" value="HELICASE_CTER"/>
    <property type="match status" value="1"/>
</dbReference>
<dbReference type="Gene3D" id="3.40.50.300">
    <property type="entry name" value="P-loop containing nucleotide triphosphate hydrolases"/>
    <property type="match status" value="2"/>
</dbReference>
<organism evidence="4 5">
    <name type="scientific">Limosilactobacillus equigenerosi DSM 18793 = JCM 14505</name>
    <dbReference type="NCBI Taxonomy" id="1423742"/>
    <lineage>
        <taxon>Bacteria</taxon>
        <taxon>Bacillati</taxon>
        <taxon>Bacillota</taxon>
        <taxon>Bacilli</taxon>
        <taxon>Lactobacillales</taxon>
        <taxon>Lactobacillaceae</taxon>
        <taxon>Limosilactobacillus</taxon>
    </lineage>
</organism>
<keyword evidence="4" id="KW-0347">Helicase</keyword>
<evidence type="ECO:0000313" key="4">
    <source>
        <dbReference type="EMBL" id="KRL93967.1"/>
    </source>
</evidence>
<dbReference type="InterPro" id="IPR052511">
    <property type="entry name" value="ATP-dep_Helicase"/>
</dbReference>
<dbReference type="InterPro" id="IPR001650">
    <property type="entry name" value="Helicase_C-like"/>
</dbReference>
<dbReference type="InterPro" id="IPR021835">
    <property type="entry name" value="DUF3427"/>
</dbReference>
<dbReference type="InterPro" id="IPR027417">
    <property type="entry name" value="P-loop_NTPase"/>
</dbReference>
<dbReference type="AlphaFoldDB" id="A0A0R1UL03"/>
<evidence type="ECO:0000259" key="3">
    <source>
        <dbReference type="PROSITE" id="PS51194"/>
    </source>
</evidence>
<dbReference type="GO" id="GO:0005524">
    <property type="term" value="F:ATP binding"/>
    <property type="evidence" value="ECO:0007669"/>
    <property type="project" value="InterPro"/>
</dbReference>
<dbReference type="PROSITE" id="PS50035">
    <property type="entry name" value="PLD"/>
    <property type="match status" value="1"/>
</dbReference>
<feature type="domain" description="Helicase ATP-binding" evidence="2">
    <location>
        <begin position="340"/>
        <end position="495"/>
    </location>
</feature>
<dbReference type="Pfam" id="PF11907">
    <property type="entry name" value="DUF3427"/>
    <property type="match status" value="1"/>
</dbReference>
<evidence type="ECO:0000259" key="1">
    <source>
        <dbReference type="PROSITE" id="PS50035"/>
    </source>
</evidence>
<dbReference type="STRING" id="417373.GCA_001570685_00529"/>
<dbReference type="GO" id="GO:0006793">
    <property type="term" value="P:phosphorus metabolic process"/>
    <property type="evidence" value="ECO:0007669"/>
    <property type="project" value="UniProtKB-ARBA"/>
</dbReference>
<dbReference type="Pfam" id="PF04851">
    <property type="entry name" value="ResIII"/>
    <property type="match status" value="1"/>
</dbReference>
<dbReference type="InterPro" id="IPR014001">
    <property type="entry name" value="Helicase_ATP-bd"/>
</dbReference>
<dbReference type="InterPro" id="IPR001736">
    <property type="entry name" value="PLipase_D/transphosphatidylase"/>
</dbReference>
<gene>
    <name evidence="4" type="ORF">FC21_GL001439</name>
</gene>
<keyword evidence="4" id="KW-0378">Hydrolase</keyword>
<dbReference type="GO" id="GO:0016887">
    <property type="term" value="F:ATP hydrolysis activity"/>
    <property type="evidence" value="ECO:0007669"/>
    <property type="project" value="TreeGrafter"/>
</dbReference>
<dbReference type="RefSeq" id="WP_056995666.1">
    <property type="nucleotide sequence ID" value="NZ_AZGC01000039.1"/>
</dbReference>
<dbReference type="Gene3D" id="3.30.870.10">
    <property type="entry name" value="Endonuclease Chain A"/>
    <property type="match status" value="1"/>
</dbReference>
<dbReference type="PROSITE" id="PS51192">
    <property type="entry name" value="HELICASE_ATP_BIND_1"/>
    <property type="match status" value="1"/>
</dbReference>
<dbReference type="InterPro" id="IPR006935">
    <property type="entry name" value="Helicase/UvrB_N"/>
</dbReference>
<comment type="caution">
    <text evidence="4">The sequence shown here is derived from an EMBL/GenBank/DDBJ whole genome shotgun (WGS) entry which is preliminary data.</text>
</comment>
<dbReference type="Pfam" id="PF09565">
    <property type="entry name" value="RE_NgoFVII"/>
    <property type="match status" value="1"/>
</dbReference>
<dbReference type="SMART" id="SM00490">
    <property type="entry name" value="HELICc"/>
    <property type="match status" value="1"/>
</dbReference>
<reference evidence="4 5" key="1">
    <citation type="journal article" date="2015" name="Genome Announc.">
        <title>Expanding the biotechnology potential of lactobacilli through comparative genomics of 213 strains and associated genera.</title>
        <authorList>
            <person name="Sun Z."/>
            <person name="Harris H.M."/>
            <person name="McCann A."/>
            <person name="Guo C."/>
            <person name="Argimon S."/>
            <person name="Zhang W."/>
            <person name="Yang X."/>
            <person name="Jeffery I.B."/>
            <person name="Cooney J.C."/>
            <person name="Kagawa T.F."/>
            <person name="Liu W."/>
            <person name="Song Y."/>
            <person name="Salvetti E."/>
            <person name="Wrobel A."/>
            <person name="Rasinkangas P."/>
            <person name="Parkhill J."/>
            <person name="Rea M.C."/>
            <person name="O'Sullivan O."/>
            <person name="Ritari J."/>
            <person name="Douillard F.P."/>
            <person name="Paul Ross R."/>
            <person name="Yang R."/>
            <person name="Briner A.E."/>
            <person name="Felis G.E."/>
            <person name="de Vos W.M."/>
            <person name="Barrangou R."/>
            <person name="Klaenhammer T.R."/>
            <person name="Caufield P.W."/>
            <person name="Cui Y."/>
            <person name="Zhang H."/>
            <person name="O'Toole P.W."/>
        </authorList>
    </citation>
    <scope>NUCLEOTIDE SEQUENCE [LARGE SCALE GENOMIC DNA]</scope>
    <source>
        <strain evidence="4 5">DSM 18793</strain>
    </source>
</reference>
<evidence type="ECO:0000259" key="2">
    <source>
        <dbReference type="PROSITE" id="PS51192"/>
    </source>
</evidence>
<dbReference type="PATRIC" id="fig|1423742.4.peg.1492"/>
<feature type="domain" description="Helicase C-terminal" evidence="3">
    <location>
        <begin position="557"/>
        <end position="703"/>
    </location>
</feature>
<accession>A0A0R1UL03</accession>
<dbReference type="SUPFAM" id="SSF52540">
    <property type="entry name" value="P-loop containing nucleoside triphosphate hydrolases"/>
    <property type="match status" value="1"/>
</dbReference>
<evidence type="ECO:0000313" key="5">
    <source>
        <dbReference type="Proteomes" id="UP000051084"/>
    </source>
</evidence>
<dbReference type="GO" id="GO:0004386">
    <property type="term" value="F:helicase activity"/>
    <property type="evidence" value="ECO:0007669"/>
    <property type="project" value="UniProtKB-KW"/>
</dbReference>
<dbReference type="OrthoDB" id="9802848at2"/>
<dbReference type="Pfam" id="PF00271">
    <property type="entry name" value="Helicase_C"/>
    <property type="match status" value="1"/>
</dbReference>
<dbReference type="CDD" id="cd18799">
    <property type="entry name" value="SF2_C_EcoAI-like"/>
    <property type="match status" value="1"/>
</dbReference>